<dbReference type="InterPro" id="IPR013763">
    <property type="entry name" value="Cyclin-like_dom"/>
</dbReference>
<feature type="compositionally biased region" description="Basic and acidic residues" evidence="16">
    <location>
        <begin position="553"/>
        <end position="563"/>
    </location>
</feature>
<evidence type="ECO:0000256" key="16">
    <source>
        <dbReference type="SAM" id="MobiDB-lite"/>
    </source>
</evidence>
<dbReference type="GO" id="GO:0000995">
    <property type="term" value="F:RNA polymerase III general transcription initiation factor activity"/>
    <property type="evidence" value="ECO:0007669"/>
    <property type="project" value="TreeGrafter"/>
</dbReference>
<dbReference type="Pfam" id="PF00382">
    <property type="entry name" value="TFIIB"/>
    <property type="match status" value="2"/>
</dbReference>
<dbReference type="PANTHER" id="PTHR11618">
    <property type="entry name" value="TRANSCRIPTION INITIATION FACTOR IIB-RELATED"/>
    <property type="match status" value="1"/>
</dbReference>
<evidence type="ECO:0000259" key="17">
    <source>
        <dbReference type="PROSITE" id="PS51134"/>
    </source>
</evidence>
<evidence type="ECO:0000256" key="13">
    <source>
        <dbReference type="ARBA" id="ARBA00063003"/>
    </source>
</evidence>
<feature type="domain" description="TFIIB-type" evidence="17">
    <location>
        <begin position="1"/>
        <end position="31"/>
    </location>
</feature>
<dbReference type="GO" id="GO:0070897">
    <property type="term" value="P:transcription preinitiation complex assembly"/>
    <property type="evidence" value="ECO:0007669"/>
    <property type="project" value="InterPro"/>
</dbReference>
<keyword evidence="4" id="KW-0479">Metal-binding</keyword>
<organism evidence="18 19">
    <name type="scientific">Cirrhinus molitorella</name>
    <name type="common">mud carp</name>
    <dbReference type="NCBI Taxonomy" id="172907"/>
    <lineage>
        <taxon>Eukaryota</taxon>
        <taxon>Metazoa</taxon>
        <taxon>Chordata</taxon>
        <taxon>Craniata</taxon>
        <taxon>Vertebrata</taxon>
        <taxon>Euteleostomi</taxon>
        <taxon>Actinopterygii</taxon>
        <taxon>Neopterygii</taxon>
        <taxon>Teleostei</taxon>
        <taxon>Ostariophysi</taxon>
        <taxon>Cypriniformes</taxon>
        <taxon>Cyprinidae</taxon>
        <taxon>Labeoninae</taxon>
        <taxon>Labeonini</taxon>
        <taxon>Cirrhinus</taxon>
    </lineage>
</organism>
<feature type="compositionally biased region" description="Basic and acidic residues" evidence="16">
    <location>
        <begin position="487"/>
        <end position="499"/>
    </location>
</feature>
<dbReference type="FunFam" id="1.10.472.10:FF:000002">
    <property type="entry name" value="Transcription factor IIIB 90 kDa subunit"/>
    <property type="match status" value="1"/>
</dbReference>
<comment type="subcellular location">
    <subcellularLocation>
        <location evidence="1">Nucleus</location>
    </subcellularLocation>
</comment>
<dbReference type="EMBL" id="JAUYZG010000010">
    <property type="protein sequence ID" value="KAK2896898.1"/>
    <property type="molecule type" value="Genomic_DNA"/>
</dbReference>
<dbReference type="PRINTS" id="PR00685">
    <property type="entry name" value="TIFACTORIIB"/>
</dbReference>
<dbReference type="GO" id="GO:0017025">
    <property type="term" value="F:TBP-class protein binding"/>
    <property type="evidence" value="ECO:0007669"/>
    <property type="project" value="InterPro"/>
</dbReference>
<dbReference type="Gene3D" id="1.10.472.10">
    <property type="entry name" value="Cyclin-like"/>
    <property type="match status" value="2"/>
</dbReference>
<evidence type="ECO:0000256" key="4">
    <source>
        <dbReference type="ARBA" id="ARBA00022723"/>
    </source>
</evidence>
<dbReference type="FunFam" id="1.20.5.650:FF:000001">
    <property type="entry name" value="transcription factor IIIB 90 kDa subunit isoform X2"/>
    <property type="match status" value="1"/>
</dbReference>
<dbReference type="GO" id="GO:0000126">
    <property type="term" value="C:transcription factor TFIIIB complex"/>
    <property type="evidence" value="ECO:0007669"/>
    <property type="project" value="TreeGrafter"/>
</dbReference>
<dbReference type="CDD" id="cd20553">
    <property type="entry name" value="CYCLIN_TFIIIB90_rpt1"/>
    <property type="match status" value="1"/>
</dbReference>
<keyword evidence="3" id="KW-0597">Phosphoprotein</keyword>
<comment type="similarity">
    <text evidence="2">Belongs to the TFIIB family.</text>
</comment>
<dbReference type="GO" id="GO:0005634">
    <property type="term" value="C:nucleus"/>
    <property type="evidence" value="ECO:0007669"/>
    <property type="project" value="UniProtKB-SubCell"/>
</dbReference>
<protein>
    <recommendedName>
        <fullName evidence="14">Transcription factor IIIB 90 kDa subunit</fullName>
    </recommendedName>
    <alternativeName>
        <fullName evidence="12">B-related factor 1</fullName>
    </alternativeName>
</protein>
<dbReference type="Pfam" id="PF07741">
    <property type="entry name" value="BRF1"/>
    <property type="match status" value="1"/>
</dbReference>
<evidence type="ECO:0000256" key="3">
    <source>
        <dbReference type="ARBA" id="ARBA00022553"/>
    </source>
</evidence>
<feature type="compositionally biased region" description="Acidic residues" evidence="16">
    <location>
        <begin position="635"/>
        <end position="647"/>
    </location>
</feature>
<dbReference type="Gene3D" id="1.20.5.650">
    <property type="entry name" value="Single helix bin"/>
    <property type="match status" value="1"/>
</dbReference>
<evidence type="ECO:0000256" key="7">
    <source>
        <dbReference type="ARBA" id="ARBA00022833"/>
    </source>
</evidence>
<dbReference type="GO" id="GO:0001006">
    <property type="term" value="F:RNA polymerase III type 3 promoter sequence-specific DNA binding"/>
    <property type="evidence" value="ECO:0007669"/>
    <property type="project" value="TreeGrafter"/>
</dbReference>
<dbReference type="GO" id="GO:0008270">
    <property type="term" value="F:zinc ion binding"/>
    <property type="evidence" value="ECO:0007669"/>
    <property type="project" value="UniProtKB-KW"/>
</dbReference>
<dbReference type="CDD" id="cd20554">
    <property type="entry name" value="CYCLIN_TFIIIB90_rpt2"/>
    <property type="match status" value="1"/>
</dbReference>
<dbReference type="PROSITE" id="PS51134">
    <property type="entry name" value="ZF_TFIIB"/>
    <property type="match status" value="1"/>
</dbReference>
<dbReference type="GO" id="GO:0097550">
    <property type="term" value="C:transcription preinitiation complex"/>
    <property type="evidence" value="ECO:0007669"/>
    <property type="project" value="TreeGrafter"/>
</dbReference>
<evidence type="ECO:0000256" key="15">
    <source>
        <dbReference type="PROSITE-ProRule" id="PRU00469"/>
    </source>
</evidence>
<evidence type="ECO:0000256" key="6">
    <source>
        <dbReference type="ARBA" id="ARBA00022771"/>
    </source>
</evidence>
<keyword evidence="7" id="KW-0862">Zinc</keyword>
<dbReference type="InterPro" id="IPR011665">
    <property type="entry name" value="BRF1_TBP-bd_dom"/>
</dbReference>
<keyword evidence="11" id="KW-0539">Nucleus</keyword>
<feature type="region of interest" description="Disordered" evidence="16">
    <location>
        <begin position="487"/>
        <end position="519"/>
    </location>
</feature>
<keyword evidence="9" id="KW-0010">Activator</keyword>
<reference evidence="18" key="1">
    <citation type="submission" date="2023-08" db="EMBL/GenBank/DDBJ databases">
        <title>Chromosome-level Genome Assembly of mud carp (Cirrhinus molitorella).</title>
        <authorList>
            <person name="Liu H."/>
        </authorList>
    </citation>
    <scope>NUCLEOTIDE SEQUENCE</scope>
    <source>
        <strain evidence="18">Prfri</strain>
        <tissue evidence="18">Muscle</tissue>
    </source>
</reference>
<evidence type="ECO:0000313" key="19">
    <source>
        <dbReference type="Proteomes" id="UP001187343"/>
    </source>
</evidence>
<dbReference type="InterPro" id="IPR036915">
    <property type="entry name" value="Cyclin-like_sf"/>
</dbReference>
<keyword evidence="8" id="KW-0805">Transcription regulation</keyword>
<keyword evidence="10" id="KW-0804">Transcription</keyword>
<dbReference type="FunFam" id="1.10.472.10:FF:000007">
    <property type="entry name" value="Transcription factor IIIB 90 kDa subunit"/>
    <property type="match status" value="1"/>
</dbReference>
<dbReference type="InterPro" id="IPR000812">
    <property type="entry name" value="TFIIB"/>
</dbReference>
<keyword evidence="5" id="KW-0677">Repeat</keyword>
<gene>
    <name evidence="18" type="ORF">Q8A67_011386</name>
</gene>
<feature type="region of interest" description="Disordered" evidence="16">
    <location>
        <begin position="541"/>
        <end position="583"/>
    </location>
</feature>
<evidence type="ECO:0000256" key="1">
    <source>
        <dbReference type="ARBA" id="ARBA00004123"/>
    </source>
</evidence>
<dbReference type="FunFam" id="2.20.25.10:FF:000012">
    <property type="entry name" value="Putative transcription factor IIIB 90 kDa subunit"/>
    <property type="match status" value="1"/>
</dbReference>
<evidence type="ECO:0000256" key="9">
    <source>
        <dbReference type="ARBA" id="ARBA00023159"/>
    </source>
</evidence>
<dbReference type="PANTHER" id="PTHR11618:SF4">
    <property type="entry name" value="TRANSCRIPTION FACTOR IIIB 90 KDA SUBUNIT"/>
    <property type="match status" value="1"/>
</dbReference>
<dbReference type="AlphaFoldDB" id="A0AA88PZ92"/>
<dbReference type="SUPFAM" id="SSF47954">
    <property type="entry name" value="Cyclin-like"/>
    <property type="match status" value="2"/>
</dbReference>
<accession>A0AA88PZ92</accession>
<evidence type="ECO:0000256" key="2">
    <source>
        <dbReference type="ARBA" id="ARBA00010857"/>
    </source>
</evidence>
<evidence type="ECO:0000256" key="12">
    <source>
        <dbReference type="ARBA" id="ARBA00031009"/>
    </source>
</evidence>
<evidence type="ECO:0000256" key="14">
    <source>
        <dbReference type="ARBA" id="ARBA00072559"/>
    </source>
</evidence>
<comment type="subunit">
    <text evidence="13">TFIIIB comprises at least the TATA-binding protein (TBP) and the B-related factor 1 (BRF1/TFIIIB90). Interacts with BDP1. Interacts with MAF1.</text>
</comment>
<dbReference type="SUPFAM" id="SSF57783">
    <property type="entry name" value="Zinc beta-ribbon"/>
    <property type="match status" value="1"/>
</dbReference>
<comment type="caution">
    <text evidence="18">The sequence shown here is derived from an EMBL/GenBank/DDBJ whole genome shotgun (WGS) entry which is preliminary data.</text>
</comment>
<keyword evidence="19" id="KW-1185">Reference proteome</keyword>
<keyword evidence="6 15" id="KW-0863">Zinc-finger</keyword>
<evidence type="ECO:0000256" key="5">
    <source>
        <dbReference type="ARBA" id="ARBA00022737"/>
    </source>
</evidence>
<evidence type="ECO:0000313" key="18">
    <source>
        <dbReference type="EMBL" id="KAK2896898.1"/>
    </source>
</evidence>
<sequence>MRKCKNCGGTDIDVDQARGDAVCMGCGSVLEDNIIVSEVTFVENSGGGSSAVGQFVAGDSSGNVPSLGGNFHTGVGRESRAATLQNAKRQINHLGHQLQMNQHCLDTAFNFYKMALCKHLTRGRKSSHVIAACLYLVCRTEGTPHMLLDLSDLLQVNVYVLGKTFLVLARELCINAPAIDPCLYIPRFAQMLEFGEKSHEVSMTALRLLQRMKRDWMHTGRRPSGLCGAALLVAARMHEFRRTIKEVISVVKVCEATLRKRLNEFEDTPTSELTIEEFMRVDLEQECDPPSYTAGIRKQKLKQIEQELAKKVDDIEGEICGYQDEIEVELESCRPKARGIYASYSKDDDVISLASSSILAGDEEGEDDELRAAASHLCNTVYVEDGGENEQERDREKLSPTKRPSLALLLGALPTAASLGLPESITKMREEKENDVEAENGELDLSGIDEDEIDRYILNEKEIKVKTELWMLQNADYLKEQKEKEERIAKEKEEGTYKERKPKKKARRREPINASTADEAIEKMLEQKRISTKINYDVLKDLNKSSPKSPTRQTEEASAEAKRTPAARQRKPQLTSPKIGKTISSFGKRLQPLVCAQPSKKLALDQKGFGAPVATPAAPTQNAVVVESGPVAYEEPADEEEEDEEDEHCVSAMELMGGTDYGFEVDDDDGF</sequence>
<dbReference type="InterPro" id="IPR013150">
    <property type="entry name" value="TFIIB_cyclin"/>
</dbReference>
<dbReference type="InterPro" id="IPR013137">
    <property type="entry name" value="Znf_TFIIB"/>
</dbReference>
<evidence type="ECO:0000256" key="11">
    <source>
        <dbReference type="ARBA" id="ARBA00023242"/>
    </source>
</evidence>
<dbReference type="SMART" id="SM00385">
    <property type="entry name" value="CYCLIN"/>
    <property type="match status" value="2"/>
</dbReference>
<evidence type="ECO:0000256" key="10">
    <source>
        <dbReference type="ARBA" id="ARBA00023163"/>
    </source>
</evidence>
<dbReference type="Gene3D" id="2.20.25.10">
    <property type="match status" value="1"/>
</dbReference>
<evidence type="ECO:0000256" key="8">
    <source>
        <dbReference type="ARBA" id="ARBA00023015"/>
    </source>
</evidence>
<dbReference type="Proteomes" id="UP001187343">
    <property type="component" value="Unassembled WGS sequence"/>
</dbReference>
<proteinExistence type="inferred from homology"/>
<name>A0AA88PZ92_9TELE</name>
<dbReference type="Pfam" id="PF08271">
    <property type="entry name" value="Zn_Ribbon_TF"/>
    <property type="match status" value="1"/>
</dbReference>
<feature type="region of interest" description="Disordered" evidence="16">
    <location>
        <begin position="633"/>
        <end position="671"/>
    </location>
</feature>